<dbReference type="Proteomes" id="UP001597102">
    <property type="component" value="Unassembled WGS sequence"/>
</dbReference>
<keyword evidence="2" id="KW-1185">Reference proteome</keyword>
<dbReference type="Pfam" id="PF10025">
    <property type="entry name" value="DUF2267"/>
    <property type="match status" value="1"/>
</dbReference>
<reference evidence="2" key="1">
    <citation type="journal article" date="2019" name="Int. J. Syst. Evol. Microbiol.">
        <title>The Global Catalogue of Microorganisms (GCM) 10K type strain sequencing project: providing services to taxonomists for standard genome sequencing and annotation.</title>
        <authorList>
            <consortium name="The Broad Institute Genomics Platform"/>
            <consortium name="The Broad Institute Genome Sequencing Center for Infectious Disease"/>
            <person name="Wu L."/>
            <person name="Ma J."/>
        </authorList>
    </citation>
    <scope>NUCLEOTIDE SEQUENCE [LARGE SCALE GENOMIC DNA]</scope>
    <source>
        <strain evidence="2">CCUG 61697</strain>
    </source>
</reference>
<organism evidence="1 2">
    <name type="scientific">Methyloligella solikamskensis</name>
    <dbReference type="NCBI Taxonomy" id="1177756"/>
    <lineage>
        <taxon>Bacteria</taxon>
        <taxon>Pseudomonadati</taxon>
        <taxon>Pseudomonadota</taxon>
        <taxon>Alphaproteobacteria</taxon>
        <taxon>Hyphomicrobiales</taxon>
        <taxon>Hyphomicrobiaceae</taxon>
        <taxon>Methyloligella</taxon>
    </lineage>
</organism>
<gene>
    <name evidence="1" type="ORF">ACFQ2F_14370</name>
</gene>
<evidence type="ECO:0000313" key="2">
    <source>
        <dbReference type="Proteomes" id="UP001597102"/>
    </source>
</evidence>
<accession>A0ABW3JCU3</accession>
<proteinExistence type="predicted"/>
<dbReference type="Gene3D" id="1.10.490.110">
    <property type="entry name" value="Uncharacterized conserved protein DUF2267"/>
    <property type="match status" value="1"/>
</dbReference>
<dbReference type="EMBL" id="JBHTJO010000002">
    <property type="protein sequence ID" value="MFD0988282.1"/>
    <property type="molecule type" value="Genomic_DNA"/>
</dbReference>
<comment type="caution">
    <text evidence="1">The sequence shown here is derived from an EMBL/GenBank/DDBJ whole genome shotgun (WGS) entry which is preliminary data.</text>
</comment>
<sequence length="140" mass="15716">MSATGLEVFDKTLQTTNSWLNEIGETVGPDKQNSYHALRAVLFALRDRLPPEESAHLASQLPTLVRGIYYDGYEPAGKPEKIRSESEFLEKVSEHLKSSDPIDPDRATRAVFKLLDTHISDGEMGDVKQSLPEELKGYFH</sequence>
<dbReference type="InterPro" id="IPR038282">
    <property type="entry name" value="DUF2267_sf"/>
</dbReference>
<protein>
    <submittedName>
        <fullName evidence="1">DUF2267 domain-containing protein</fullName>
    </submittedName>
</protein>
<dbReference type="InterPro" id="IPR018727">
    <property type="entry name" value="DUF2267"/>
</dbReference>
<name>A0ABW3JCU3_9HYPH</name>
<evidence type="ECO:0000313" key="1">
    <source>
        <dbReference type="EMBL" id="MFD0988282.1"/>
    </source>
</evidence>
<dbReference type="RefSeq" id="WP_379091219.1">
    <property type="nucleotide sequence ID" value="NZ_JBHTJO010000002.1"/>
</dbReference>